<dbReference type="Gene3D" id="1.20.1440.50">
    <property type="entry name" value="Ta0600-like"/>
    <property type="match status" value="1"/>
</dbReference>
<gene>
    <name evidence="1" type="ORF">LH5_01315</name>
</gene>
<dbReference type="RefSeq" id="WP_014919511.1">
    <property type="nucleotide sequence ID" value="NZ_CP019581.1"/>
</dbReference>
<dbReference type="Proteomes" id="UP000267945">
    <property type="component" value="Chromosome"/>
</dbReference>
<protein>
    <submittedName>
        <fullName evidence="1">Enterocin A Immunity</fullName>
    </submittedName>
</protein>
<name>A0A3S8SCN5_LACHE</name>
<reference evidence="1 2" key="1">
    <citation type="submission" date="2017-02" db="EMBL/GenBank/DDBJ databases">
        <title>Complete genome sequence of Lactobacillus helveticus.</title>
        <authorList>
            <person name="Kim J.F."/>
            <person name="Chung Y."/>
            <person name="Kwak M."/>
        </authorList>
    </citation>
    <scope>NUCLEOTIDE SEQUENCE [LARGE SCALE GENOMIC DNA]</scope>
    <source>
        <strain evidence="1 2">LH5</strain>
    </source>
</reference>
<dbReference type="GO" id="GO:0030153">
    <property type="term" value="P:bacteriocin immunity"/>
    <property type="evidence" value="ECO:0007669"/>
    <property type="project" value="InterPro"/>
</dbReference>
<sequence length="89" mass="10495">MYNELNINKYKTIRDAAGLVMQKSEKGDHPLAYTSKLVMYIQSQIALKHLSLTNQQQKILKELQKRSQYVNLNYVYTSLLNDIKQFKQE</sequence>
<dbReference type="GeneID" id="99757459"/>
<accession>A0A3S8SCN5</accession>
<proteinExistence type="predicted"/>
<dbReference type="SUPFAM" id="SSF109797">
    <property type="entry name" value="Bacteriocin immunity protein-like"/>
    <property type="match status" value="1"/>
</dbReference>
<evidence type="ECO:0000313" key="2">
    <source>
        <dbReference type="Proteomes" id="UP000267945"/>
    </source>
</evidence>
<organism evidence="1 2">
    <name type="scientific">Lactobacillus helveticus</name>
    <name type="common">Lactobacillus suntoryeus</name>
    <dbReference type="NCBI Taxonomy" id="1587"/>
    <lineage>
        <taxon>Bacteria</taxon>
        <taxon>Bacillati</taxon>
        <taxon>Bacillota</taxon>
        <taxon>Bacilli</taxon>
        <taxon>Lactobacillales</taxon>
        <taxon>Lactobacillaceae</taxon>
        <taxon>Lactobacillus</taxon>
    </lineage>
</organism>
<dbReference type="AlphaFoldDB" id="A0A3S8SCN5"/>
<evidence type="ECO:0000313" key="1">
    <source>
        <dbReference type="EMBL" id="AZK91557.1"/>
    </source>
</evidence>
<dbReference type="InterPro" id="IPR023130">
    <property type="entry name" value="Ta0600-like_sf"/>
</dbReference>
<dbReference type="EMBL" id="CP019581">
    <property type="protein sequence ID" value="AZK91557.1"/>
    <property type="molecule type" value="Genomic_DNA"/>
</dbReference>